<proteinExistence type="predicted"/>
<evidence type="ECO:0000313" key="1">
    <source>
        <dbReference type="EMBL" id="GAI70473.1"/>
    </source>
</evidence>
<protein>
    <submittedName>
        <fullName evidence="1">Uncharacterized protein</fullName>
    </submittedName>
</protein>
<comment type="caution">
    <text evidence="1">The sequence shown here is derived from an EMBL/GenBank/DDBJ whole genome shotgun (WGS) entry which is preliminary data.</text>
</comment>
<gene>
    <name evidence="1" type="ORF">S12H4_03189</name>
</gene>
<organism evidence="1">
    <name type="scientific">marine sediment metagenome</name>
    <dbReference type="NCBI Taxonomy" id="412755"/>
    <lineage>
        <taxon>unclassified sequences</taxon>
        <taxon>metagenomes</taxon>
        <taxon>ecological metagenomes</taxon>
    </lineage>
</organism>
<dbReference type="EMBL" id="BARW01000870">
    <property type="protein sequence ID" value="GAI70473.1"/>
    <property type="molecule type" value="Genomic_DNA"/>
</dbReference>
<name>X1QQH6_9ZZZZ</name>
<reference evidence="1" key="1">
    <citation type="journal article" date="2014" name="Front. Microbiol.">
        <title>High frequency of phylogenetically diverse reductive dehalogenase-homologous genes in deep subseafloor sedimentary metagenomes.</title>
        <authorList>
            <person name="Kawai M."/>
            <person name="Futagami T."/>
            <person name="Toyoda A."/>
            <person name="Takaki Y."/>
            <person name="Nishi S."/>
            <person name="Hori S."/>
            <person name="Arai W."/>
            <person name="Tsubouchi T."/>
            <person name="Morono Y."/>
            <person name="Uchiyama I."/>
            <person name="Ito T."/>
            <person name="Fujiyama A."/>
            <person name="Inagaki F."/>
            <person name="Takami H."/>
        </authorList>
    </citation>
    <scope>NUCLEOTIDE SEQUENCE</scope>
    <source>
        <strain evidence="1">Expedition CK06-06</strain>
    </source>
</reference>
<sequence>MENLFEERTIEYPFVFTTEGELAVGNTWMPTPKEARVVDDATLHEDEVAELYAMEILNPNDVPIEGVWVKLDDALEVDDEIFASGDWDTLMLPPWQRIRHKQVIRFGKPASTNLLQSTTLKYKKNCLPIVLAGTGGISADFTIILHSIVYKPAAFGIPGVFGTLDGVVRIEDSTRNRVLSLTKTDLAGRRVSPDLWDKLPGGRTQTVPKIWPLLRFAWNAKDTTINKDYGFHYDDAEVSEKRRTLCWEPVDNKIVIIEALGVRPHADSHFTALKVAGAYMPSSRFYTLPTHNSLIFGEANSLLGWQEFFAIPRLADAQVIMASSLGIPDAYKESGGVIHQTTAAVAADSVIAAIAGKIIDMA</sequence>
<accession>X1QQH6</accession>
<dbReference type="AlphaFoldDB" id="X1QQH6"/>